<dbReference type="EMBL" id="BOLY01000002">
    <property type="protein sequence ID" value="GIZ40955.1"/>
    <property type="molecule type" value="Genomic_DNA"/>
</dbReference>
<evidence type="ECO:0000259" key="1">
    <source>
        <dbReference type="PROSITE" id="PS50181"/>
    </source>
</evidence>
<accession>A0A9P3CIA9</accession>
<name>A0A9P3CIA9_9PEZI</name>
<sequence length="321" mass="36473">MAYDASTSASNADDILRACAYHRIDYELATIWCPAREHASVKASLSSVFREPTVSLGELDRLPLELMNTICLDLDIETLFALRQVNLRARQIVTSLSEYKVVAAHALNCLCTLLRTRSAQWVTLSDFYQLLCQQSCSRCEESYGGFVHFVNWNRCCFKCVQSFENQMTTAETAKRQLSAKSFTSLRNMRTLPGAYSMGKTHFQERFDIVPAEPALTTLHAEGVKKGIGLAKVPLYYSIDYMACCAIPYYDPKDKSVQNGVSCVGCRVLVEEKLRLGQFDQMVYDRRDIVYSKQAFLEHFKECDKAQDLWKSSDFGRGEPER</sequence>
<dbReference type="RefSeq" id="XP_044655442.1">
    <property type="nucleotide sequence ID" value="XM_044799507.1"/>
</dbReference>
<comment type="caution">
    <text evidence="2">The sequence shown here is derived from an EMBL/GenBank/DDBJ whole genome shotgun (WGS) entry which is preliminary data.</text>
</comment>
<proteinExistence type="predicted"/>
<dbReference type="PROSITE" id="PS50181">
    <property type="entry name" value="FBOX"/>
    <property type="match status" value="1"/>
</dbReference>
<dbReference type="GeneID" id="68289850"/>
<evidence type="ECO:0000313" key="3">
    <source>
        <dbReference type="Proteomes" id="UP000825890"/>
    </source>
</evidence>
<reference evidence="2 3" key="1">
    <citation type="submission" date="2021-01" db="EMBL/GenBank/DDBJ databases">
        <title>Cercospora kikuchii MAFF 305040 whole genome shotgun sequence.</title>
        <authorList>
            <person name="Kashiwa T."/>
            <person name="Suzuki T."/>
        </authorList>
    </citation>
    <scope>NUCLEOTIDE SEQUENCE [LARGE SCALE GENOMIC DNA]</scope>
    <source>
        <strain evidence="2 3">MAFF 305040</strain>
    </source>
</reference>
<dbReference type="Pfam" id="PF00646">
    <property type="entry name" value="F-box"/>
    <property type="match status" value="1"/>
</dbReference>
<evidence type="ECO:0000313" key="2">
    <source>
        <dbReference type="EMBL" id="GIZ40955.1"/>
    </source>
</evidence>
<dbReference type="OrthoDB" id="3649172at2759"/>
<keyword evidence="3" id="KW-1185">Reference proteome</keyword>
<dbReference type="InterPro" id="IPR001810">
    <property type="entry name" value="F-box_dom"/>
</dbReference>
<gene>
    <name evidence="2" type="ORF">CKM354_000427500</name>
</gene>
<dbReference type="Proteomes" id="UP000825890">
    <property type="component" value="Unassembled WGS sequence"/>
</dbReference>
<protein>
    <recommendedName>
        <fullName evidence="1">F-box domain-containing protein</fullName>
    </recommendedName>
</protein>
<feature type="domain" description="F-box" evidence="1">
    <location>
        <begin position="56"/>
        <end position="102"/>
    </location>
</feature>
<organism evidence="2 3">
    <name type="scientific">Cercospora kikuchii</name>
    <dbReference type="NCBI Taxonomy" id="84275"/>
    <lineage>
        <taxon>Eukaryota</taxon>
        <taxon>Fungi</taxon>
        <taxon>Dikarya</taxon>
        <taxon>Ascomycota</taxon>
        <taxon>Pezizomycotina</taxon>
        <taxon>Dothideomycetes</taxon>
        <taxon>Dothideomycetidae</taxon>
        <taxon>Mycosphaerellales</taxon>
        <taxon>Mycosphaerellaceae</taxon>
        <taxon>Cercospora</taxon>
    </lineage>
</organism>
<dbReference type="AlphaFoldDB" id="A0A9P3CIA9"/>